<evidence type="ECO:0000259" key="1">
    <source>
        <dbReference type="Pfam" id="PF03992"/>
    </source>
</evidence>
<dbReference type="InterPro" id="IPR007138">
    <property type="entry name" value="ABM_dom"/>
</dbReference>
<accession>A0ABU7MIB7</accession>
<dbReference type="Gene3D" id="3.30.70.100">
    <property type="match status" value="1"/>
</dbReference>
<dbReference type="Proteomes" id="UP001347146">
    <property type="component" value="Unassembled WGS sequence"/>
</dbReference>
<dbReference type="GO" id="GO:0004497">
    <property type="term" value="F:monooxygenase activity"/>
    <property type="evidence" value="ECO:0007669"/>
    <property type="project" value="UniProtKB-KW"/>
</dbReference>
<dbReference type="SUPFAM" id="SSF54909">
    <property type="entry name" value="Dimeric alpha+beta barrel"/>
    <property type="match status" value="1"/>
</dbReference>
<proteinExistence type="predicted"/>
<evidence type="ECO:0000313" key="3">
    <source>
        <dbReference type="Proteomes" id="UP001347146"/>
    </source>
</evidence>
<dbReference type="RefSeq" id="WP_330435408.1">
    <property type="nucleotide sequence ID" value="NZ_JAZDUF010000007.1"/>
</dbReference>
<dbReference type="InterPro" id="IPR011008">
    <property type="entry name" value="Dimeric_a/b-barrel"/>
</dbReference>
<name>A0ABU7MIB7_9ACTN</name>
<dbReference type="EMBL" id="JAZDUF010000007">
    <property type="protein sequence ID" value="MEE3852844.1"/>
    <property type="molecule type" value="Genomic_DNA"/>
</dbReference>
<keyword evidence="3" id="KW-1185">Reference proteome</keyword>
<keyword evidence="2" id="KW-0560">Oxidoreductase</keyword>
<feature type="domain" description="ABM" evidence="1">
    <location>
        <begin position="19"/>
        <end position="70"/>
    </location>
</feature>
<evidence type="ECO:0000313" key="2">
    <source>
        <dbReference type="EMBL" id="MEE3852844.1"/>
    </source>
</evidence>
<keyword evidence="2" id="KW-0503">Monooxygenase</keyword>
<comment type="caution">
    <text evidence="2">The sequence shown here is derived from an EMBL/GenBank/DDBJ whole genome shotgun (WGS) entry which is preliminary data.</text>
</comment>
<reference evidence="2 3" key="1">
    <citation type="submission" date="2024-01" db="EMBL/GenBank/DDBJ databases">
        <title>Draft genome sequence of Gordonia sp. LSe1-13.</title>
        <authorList>
            <person name="Suphannarot A."/>
            <person name="Mingma R."/>
        </authorList>
    </citation>
    <scope>NUCLEOTIDE SEQUENCE [LARGE SCALE GENOMIC DNA]</scope>
    <source>
        <strain evidence="2 3">LSe1-13</strain>
    </source>
</reference>
<sequence>MTGGVVLTGLLVCANTEEADIVGRLRARHIELTRAEPGCLSFDVVRTDDLLIWQVDERFIDDEAFAFHQQPVRDTSGGE</sequence>
<protein>
    <submittedName>
        <fullName evidence="2">Antibiotic biosynthesis monooxygenase</fullName>
    </submittedName>
</protein>
<dbReference type="Pfam" id="PF03992">
    <property type="entry name" value="ABM"/>
    <property type="match status" value="1"/>
</dbReference>
<organism evidence="2 3">
    <name type="scientific">Gordonia sesuvii</name>
    <dbReference type="NCBI Taxonomy" id="3116777"/>
    <lineage>
        <taxon>Bacteria</taxon>
        <taxon>Bacillati</taxon>
        <taxon>Actinomycetota</taxon>
        <taxon>Actinomycetes</taxon>
        <taxon>Mycobacteriales</taxon>
        <taxon>Gordoniaceae</taxon>
        <taxon>Gordonia</taxon>
    </lineage>
</organism>
<gene>
    <name evidence="2" type="ORF">VZC37_21070</name>
</gene>